<comment type="caution">
    <text evidence="2">The sequence shown here is derived from an EMBL/GenBank/DDBJ whole genome shotgun (WGS) entry which is preliminary data.</text>
</comment>
<dbReference type="InterPro" id="IPR002885">
    <property type="entry name" value="PPR_rpt"/>
</dbReference>
<organism evidence="2 3">
    <name type="scientific">Naegleria fowleri</name>
    <name type="common">Brain eating amoeba</name>
    <dbReference type="NCBI Taxonomy" id="5763"/>
    <lineage>
        <taxon>Eukaryota</taxon>
        <taxon>Discoba</taxon>
        <taxon>Heterolobosea</taxon>
        <taxon>Tetramitia</taxon>
        <taxon>Eutetramitia</taxon>
        <taxon>Vahlkampfiidae</taxon>
        <taxon>Naegleria</taxon>
    </lineage>
</organism>
<evidence type="ECO:0008006" key="4">
    <source>
        <dbReference type="Google" id="ProtNLM"/>
    </source>
</evidence>
<dbReference type="PANTHER" id="PTHR47938:SF35">
    <property type="entry name" value="PENTATRICOPEPTIDE REPEAT-CONTAINING PROTEIN 4, MITOCHONDRIAL-RELATED"/>
    <property type="match status" value="1"/>
</dbReference>
<proteinExistence type="predicted"/>
<evidence type="ECO:0000313" key="3">
    <source>
        <dbReference type="Proteomes" id="UP000444721"/>
    </source>
</evidence>
<reference evidence="2 3" key="1">
    <citation type="journal article" date="2019" name="Sci. Rep.">
        <title>Nanopore sequencing improves the draft genome of the human pathogenic amoeba Naegleria fowleri.</title>
        <authorList>
            <person name="Liechti N."/>
            <person name="Schurch N."/>
            <person name="Bruggmann R."/>
            <person name="Wittwer M."/>
        </authorList>
    </citation>
    <scope>NUCLEOTIDE SEQUENCE [LARGE SCALE GENOMIC DNA]</scope>
    <source>
        <strain evidence="2 3">ATCC 30894</strain>
    </source>
</reference>
<dbReference type="Pfam" id="PF13041">
    <property type="entry name" value="PPR_2"/>
    <property type="match status" value="1"/>
</dbReference>
<dbReference type="NCBIfam" id="TIGR00756">
    <property type="entry name" value="PPR"/>
    <property type="match status" value="1"/>
</dbReference>
<evidence type="ECO:0000256" key="1">
    <source>
        <dbReference type="PROSITE-ProRule" id="PRU00708"/>
    </source>
</evidence>
<dbReference type="EMBL" id="VFQX01000048">
    <property type="protein sequence ID" value="KAF0975019.1"/>
    <property type="molecule type" value="Genomic_DNA"/>
</dbReference>
<dbReference type="RefSeq" id="XP_044559732.1">
    <property type="nucleotide sequence ID" value="XM_044709333.1"/>
</dbReference>
<dbReference type="GO" id="GO:0008113">
    <property type="term" value="F:peptide-methionine (S)-S-oxide reductase activity"/>
    <property type="evidence" value="ECO:0007669"/>
    <property type="project" value="InterPro"/>
</dbReference>
<dbReference type="GO" id="GO:0003729">
    <property type="term" value="F:mRNA binding"/>
    <property type="evidence" value="ECO:0007669"/>
    <property type="project" value="TreeGrafter"/>
</dbReference>
<dbReference type="VEuPathDB" id="AmoebaDB:NF0101950"/>
<dbReference type="AlphaFoldDB" id="A0A6A5BQ03"/>
<dbReference type="SUPFAM" id="SSF55068">
    <property type="entry name" value="Peptide methionine sulfoxide reductase"/>
    <property type="match status" value="1"/>
</dbReference>
<dbReference type="GeneID" id="68112990"/>
<evidence type="ECO:0000313" key="2">
    <source>
        <dbReference type="EMBL" id="KAF0975019.1"/>
    </source>
</evidence>
<dbReference type="InterPro" id="IPR036509">
    <property type="entry name" value="Met_Sox_Rdtase_MsrA_sf"/>
</dbReference>
<dbReference type="PROSITE" id="PS51375">
    <property type="entry name" value="PPR"/>
    <property type="match status" value="1"/>
</dbReference>
<dbReference type="InterPro" id="IPR011990">
    <property type="entry name" value="TPR-like_helical_dom_sf"/>
</dbReference>
<sequence>MLSSGASKFFSSSAKSLKLHSSSVSSSALISLNSFQHRNLNNWTWRPTKDYEDKFVVGKAPHARRKPAKKFYKWTPNPAVPKKAIEEHNTKVNAPGTKKTQVISERNKEYIQQIFTAAKEFNPQAAIEAYHRCSHGLDVRAYSALIKSMEKEAAHIGDAFQIYNDMRKTGKKPNLVTFTHLMNVCINANHLPRALYVLKEMMISKLKIDEKNMSQANEICKKLIKLCYANNEPGRVVVIIDAMRSFKSDEVKDIKEDIPIEFLQKVVFEDIAEDKRAAESEKMQDFWIGVNKALRPSFTVQASATLPISPKLTYGLEGKSPKRALYEAELRKLQRLSQVDEDIERNNKLLDFDEHGISTRDYLEARAIAFDVAGAAEHGDLDESLKISYNTLLTEFSHALYSTVFNDRNYRPRVEKYSDTTESLAAQYAERLKKQGLSEKDIASELSSFKAFAEAHEYINNNFRQEDGSIELTDEYLQVLSTAIKENWTFIHKTDHQITSMIPTVVGASPEESAILLAKPVTNLMHKIVEAESLAELDPLMDEYKSEMNKATRYVNRKVDWIPVVLGVDGRPFFPSEEVISIDKVTTETIENAKQAYIESIKDEEVKKQIKEEFYDYIHLIWIDNKGRVVEGISY</sequence>
<dbReference type="Proteomes" id="UP000444721">
    <property type="component" value="Unassembled WGS sequence"/>
</dbReference>
<dbReference type="OrthoDB" id="424777at2759"/>
<gene>
    <name evidence="2" type="ORF">FDP41_005772</name>
</gene>
<feature type="repeat" description="PPR" evidence="1">
    <location>
        <begin position="138"/>
        <end position="173"/>
    </location>
</feature>
<protein>
    <recommendedName>
        <fullName evidence="4">Pentacotripeptide-repeat region of PRORP domain-containing protein</fullName>
    </recommendedName>
</protein>
<dbReference type="VEuPathDB" id="AmoebaDB:NfTy_045270"/>
<dbReference type="VEuPathDB" id="AmoebaDB:FDP41_005772"/>
<keyword evidence="3" id="KW-1185">Reference proteome</keyword>
<dbReference type="PANTHER" id="PTHR47938">
    <property type="entry name" value="RESPIRATORY COMPLEX I CHAPERONE (CIA84), PUTATIVE (AFU_ORTHOLOGUE AFUA_2G06020)-RELATED"/>
    <property type="match status" value="1"/>
</dbReference>
<dbReference type="Gene3D" id="1.25.40.10">
    <property type="entry name" value="Tetratricopeptide repeat domain"/>
    <property type="match status" value="1"/>
</dbReference>
<name>A0A6A5BQ03_NAEFO</name>
<accession>A0A6A5BQ03</accession>